<keyword evidence="1" id="KW-0472">Membrane</keyword>
<feature type="transmembrane region" description="Helical" evidence="1">
    <location>
        <begin position="91"/>
        <end position="110"/>
    </location>
</feature>
<name>A0A8D8MS84_CULPI</name>
<keyword evidence="1" id="KW-0812">Transmembrane</keyword>
<organism evidence="2">
    <name type="scientific">Culex pipiens</name>
    <name type="common">House mosquito</name>
    <dbReference type="NCBI Taxonomy" id="7175"/>
    <lineage>
        <taxon>Eukaryota</taxon>
        <taxon>Metazoa</taxon>
        <taxon>Ecdysozoa</taxon>
        <taxon>Arthropoda</taxon>
        <taxon>Hexapoda</taxon>
        <taxon>Insecta</taxon>
        <taxon>Pterygota</taxon>
        <taxon>Neoptera</taxon>
        <taxon>Endopterygota</taxon>
        <taxon>Diptera</taxon>
        <taxon>Nematocera</taxon>
        <taxon>Culicoidea</taxon>
        <taxon>Culicidae</taxon>
        <taxon>Culicinae</taxon>
        <taxon>Culicini</taxon>
        <taxon>Culex</taxon>
        <taxon>Culex</taxon>
    </lineage>
</organism>
<protein>
    <submittedName>
        <fullName evidence="2">(northern house mosquito) hypothetical protein</fullName>
    </submittedName>
</protein>
<keyword evidence="1" id="KW-1133">Transmembrane helix</keyword>
<accession>A0A8D8MS84</accession>
<reference evidence="2" key="1">
    <citation type="submission" date="2021-05" db="EMBL/GenBank/DDBJ databases">
        <authorList>
            <person name="Alioto T."/>
            <person name="Alioto T."/>
            <person name="Gomez Garrido J."/>
        </authorList>
    </citation>
    <scope>NUCLEOTIDE SEQUENCE</scope>
</reference>
<sequence>MRCVILIHLGCSYVGVRLSWFSFVKFVKCRFCGVEKMHWFGNAFGDSLFRLDVVSNCFLVVVVRSSIVCTFILFTLVVCLCVLGNWKGTRLIFCWVTIDSDIVVMSVFVMTF</sequence>
<proteinExistence type="predicted"/>
<dbReference type="EMBL" id="HBUE01219741">
    <property type="protein sequence ID" value="CAG6539017.1"/>
    <property type="molecule type" value="Transcribed_RNA"/>
</dbReference>
<evidence type="ECO:0000256" key="1">
    <source>
        <dbReference type="SAM" id="Phobius"/>
    </source>
</evidence>
<dbReference type="EMBL" id="HBUE01326318">
    <property type="protein sequence ID" value="CAG6591036.1"/>
    <property type="molecule type" value="Transcribed_RNA"/>
</dbReference>
<feature type="transmembrane region" description="Helical" evidence="1">
    <location>
        <begin position="53"/>
        <end position="84"/>
    </location>
</feature>
<dbReference type="AlphaFoldDB" id="A0A8D8MS84"/>
<evidence type="ECO:0000313" key="2">
    <source>
        <dbReference type="EMBL" id="CAG6539017.1"/>
    </source>
</evidence>